<feature type="compositionally biased region" description="Polar residues" evidence="1">
    <location>
        <begin position="325"/>
        <end position="342"/>
    </location>
</feature>
<feature type="compositionally biased region" description="Basic and acidic residues" evidence="1">
    <location>
        <begin position="138"/>
        <end position="174"/>
    </location>
</feature>
<feature type="transmembrane region" description="Helical" evidence="2">
    <location>
        <begin position="600"/>
        <end position="624"/>
    </location>
</feature>
<feature type="transmembrane region" description="Helical" evidence="2">
    <location>
        <begin position="560"/>
        <end position="580"/>
    </location>
</feature>
<feature type="transmembrane region" description="Helical" evidence="2">
    <location>
        <begin position="497"/>
        <end position="515"/>
    </location>
</feature>
<evidence type="ECO:0008006" key="5">
    <source>
        <dbReference type="Google" id="ProtNLM"/>
    </source>
</evidence>
<dbReference type="PANTHER" id="PTHR20992:SF9">
    <property type="entry name" value="AT15442P-RELATED"/>
    <property type="match status" value="1"/>
</dbReference>
<dbReference type="Pfam" id="PF04087">
    <property type="entry name" value="DUF389"/>
    <property type="match status" value="1"/>
</dbReference>
<reference evidence="3 4" key="1">
    <citation type="submission" date="2020-06" db="EMBL/GenBank/DDBJ databases">
        <authorList>
            <person name="Li R."/>
            <person name="Bekaert M."/>
        </authorList>
    </citation>
    <scope>NUCLEOTIDE SEQUENCE [LARGE SCALE GENOMIC DNA]</scope>
    <source>
        <strain evidence="4">wild</strain>
    </source>
</reference>
<feature type="compositionally biased region" description="Basic and acidic residues" evidence="1">
    <location>
        <begin position="81"/>
        <end position="119"/>
    </location>
</feature>
<keyword evidence="2" id="KW-0812">Transmembrane</keyword>
<dbReference type="Proteomes" id="UP000507470">
    <property type="component" value="Unassembled WGS sequence"/>
</dbReference>
<keyword evidence="4" id="KW-1185">Reference proteome</keyword>
<feature type="region of interest" description="Disordered" evidence="1">
    <location>
        <begin position="325"/>
        <end position="344"/>
    </location>
</feature>
<keyword evidence="2" id="KW-0472">Membrane</keyword>
<evidence type="ECO:0000256" key="2">
    <source>
        <dbReference type="SAM" id="Phobius"/>
    </source>
</evidence>
<keyword evidence="2" id="KW-1133">Transmembrane helix</keyword>
<feature type="transmembrane region" description="Helical" evidence="2">
    <location>
        <begin position="715"/>
        <end position="739"/>
    </location>
</feature>
<feature type="region of interest" description="Disordered" evidence="1">
    <location>
        <begin position="202"/>
        <end position="229"/>
    </location>
</feature>
<feature type="compositionally biased region" description="Basic and acidic residues" evidence="1">
    <location>
        <begin position="216"/>
        <end position="229"/>
    </location>
</feature>
<dbReference type="PANTHER" id="PTHR20992">
    <property type="entry name" value="AT15442P-RELATED"/>
    <property type="match status" value="1"/>
</dbReference>
<feature type="compositionally biased region" description="Low complexity" evidence="1">
    <location>
        <begin position="906"/>
        <end position="921"/>
    </location>
</feature>
<dbReference type="EMBL" id="CACVKT020001442">
    <property type="protein sequence ID" value="CAC5368141.1"/>
    <property type="molecule type" value="Genomic_DNA"/>
</dbReference>
<gene>
    <name evidence="3" type="ORF">MCOR_7797</name>
</gene>
<dbReference type="OrthoDB" id="543859at2759"/>
<organism evidence="3 4">
    <name type="scientific">Mytilus coruscus</name>
    <name type="common">Sea mussel</name>
    <dbReference type="NCBI Taxonomy" id="42192"/>
    <lineage>
        <taxon>Eukaryota</taxon>
        <taxon>Metazoa</taxon>
        <taxon>Spiralia</taxon>
        <taxon>Lophotrochozoa</taxon>
        <taxon>Mollusca</taxon>
        <taxon>Bivalvia</taxon>
        <taxon>Autobranchia</taxon>
        <taxon>Pteriomorphia</taxon>
        <taxon>Mytilida</taxon>
        <taxon>Mytiloidea</taxon>
        <taxon>Mytilidae</taxon>
        <taxon>Mytilinae</taxon>
        <taxon>Mytilus</taxon>
    </lineage>
</organism>
<accession>A0A6J8AIB5</accession>
<feature type="transmembrane region" description="Helical" evidence="2">
    <location>
        <begin position="521"/>
        <end position="544"/>
    </location>
</feature>
<evidence type="ECO:0000313" key="4">
    <source>
        <dbReference type="Proteomes" id="UP000507470"/>
    </source>
</evidence>
<dbReference type="AlphaFoldDB" id="A0A6J8AIB5"/>
<name>A0A6J8AIB5_MYTCO</name>
<feature type="region of interest" description="Disordered" evidence="1">
    <location>
        <begin position="1"/>
        <end position="174"/>
    </location>
</feature>
<proteinExistence type="predicted"/>
<protein>
    <recommendedName>
        <fullName evidence="5">DUF389 domain-containing protein</fullName>
    </recommendedName>
</protein>
<sequence>MISRCNKEVQTNDLKKDEVQTDDLKKDEVQTDDLKKDEVQTDDLKKDEVQTDDLKKDEVQTDDQKKDEVPIQNEETEDKEIEISDQKKDKITTDAIDKDETKNTNKTPDDKNEPGKTEEGVVQQSSATTIDEWDFGEDDHVTDTKTADEVPIKKEQNKPIDTDEVPNKKEENELIDLDEKSPLLLEQAKGIFSAFKDMVTKKNDVVSSEEDSNGDAEEKSHLLAETPEKDILNKKDSEPKIFEVEPVDEASEILPLLEGSEKSEESKDSPKKLFAVTAVEDPKPETESNGKEPIATENFYKSTDKKNAVSLPEIKSSLMLSIPENKSSVSLQEDKSTASLPSKESAANLENLPKKVQFMSQVSAPDEEHLHPFIEPTTILEDTEAILDNFGIENYVVSKTASGKFYQILFIDEGGEQCEMILNKLVDQGIGKMDNTSVGIYPSSIFKGAVTVTDNSDEMDRDSEGSLYEGEFRKSIKARLLVSQVVTAVQSNAEFKFDYLMLIITASIIAALGLIENSSVILVASMLVSPLMGPILAGTFGFVIKNDSLRNLGIFSEIKGLLICVLCGFIVGLIASSIAVNYGTLGGTESWPTDEMKIRGVIRGLVPGLMIALASGIGVALSVLGGNAGSLVGVAISASLLPPAVNAGMLWAHSLVTVIKPLELVPQTFIENQNASMNTTVNMTVNTSVSLACPAFLNNKYEPVHSCQMETESFVLGWISLSLTILNIFCIFIVGIIFLKIKEVAPQTSVSDEARGFWKDDIKIARDSYVTMKGKHSLNFGAEAKKLLEELRKKQGVKSEGTAERLRTIIEAVEQDRSVQYVQSRIPGSNRTNAFSQQLSADLYTPDAVFSPTFPKHYHYTYHGPSNRSSMGIFRPVRTGSDNTHETVTTAPIVETMDTSSPLTDGRTASSSKRSSGTSTSFFDKLKSPTSLLFQRRKRSYSVELHETAPV</sequence>
<dbReference type="InterPro" id="IPR005240">
    <property type="entry name" value="DUF389"/>
</dbReference>
<feature type="transmembrane region" description="Helical" evidence="2">
    <location>
        <begin position="631"/>
        <end position="652"/>
    </location>
</feature>
<feature type="compositionally biased region" description="Basic and acidic residues" evidence="1">
    <location>
        <begin position="13"/>
        <end position="69"/>
    </location>
</feature>
<feature type="region of interest" description="Disordered" evidence="1">
    <location>
        <begin position="896"/>
        <end position="922"/>
    </location>
</feature>
<evidence type="ECO:0000256" key="1">
    <source>
        <dbReference type="SAM" id="MobiDB-lite"/>
    </source>
</evidence>
<evidence type="ECO:0000313" key="3">
    <source>
        <dbReference type="EMBL" id="CAC5368141.1"/>
    </source>
</evidence>